<organism evidence="1 2">
    <name type="scientific">Thermus aquaticus</name>
    <dbReference type="NCBI Taxonomy" id="271"/>
    <lineage>
        <taxon>Bacteria</taxon>
        <taxon>Thermotogati</taxon>
        <taxon>Deinococcota</taxon>
        <taxon>Deinococci</taxon>
        <taxon>Thermales</taxon>
        <taxon>Thermaceae</taxon>
        <taxon>Thermus</taxon>
    </lineage>
</organism>
<dbReference type="RefSeq" id="WP_082333152.1">
    <property type="nucleotide sequence ID" value="NZ_LHCI01000106.1"/>
</dbReference>
<reference evidence="1 2" key="1">
    <citation type="submission" date="2015-07" db="EMBL/GenBank/DDBJ databases">
        <authorList>
            <person name="Noorani M."/>
        </authorList>
    </citation>
    <scope>NUCLEOTIDE SEQUENCE [LARGE SCALE GENOMIC DNA]</scope>
    <source>
        <strain evidence="2">ATCC 25104 / DSM 625 / JCM 10724 / NBRC 103206 / NCIMB 11243 / YT-1</strain>
    </source>
</reference>
<accession>A0A0M9AGM3</accession>
<name>A0A0M9AGM3_THEAQ</name>
<dbReference type="PANTHER" id="PTHR43377">
    <property type="entry name" value="BILIVERDIN REDUCTASE A"/>
    <property type="match status" value="1"/>
</dbReference>
<comment type="caution">
    <text evidence="1">The sequence shown here is derived from an EMBL/GenBank/DDBJ whole genome shotgun (WGS) entry which is preliminary data.</text>
</comment>
<sequence length="272" mass="30617">MVSVQHLEPVGHWHFAHSFVRGNWRKEGESSPFLLAKSVHDLDWLLFLMPGEVARVASFGGLYHFRPERRPKGAAERCLLCPEEVERACPFSARRIYLEAYERGERGWPLDVVAFPVARENLERALAEGPYGECVYWGKNDVADHQVVALECRDGRTASFHAEGLSRMRFRETRLFGTGGEIWGDGRYIRIFDFVKGEGTVDLKGEAEGSIRSGYGGGDFGLMAAFMAAVEREDPGLLEPFEEVLYAHRLTFLAEAARRAGRVVEVEEGPRP</sequence>
<dbReference type="SUPFAM" id="SSF55347">
    <property type="entry name" value="Glyceraldehyde-3-phosphate dehydrogenase-like, C-terminal domain"/>
    <property type="match status" value="1"/>
</dbReference>
<dbReference type="InterPro" id="IPR051450">
    <property type="entry name" value="Gfo/Idh/MocA_Oxidoreductases"/>
</dbReference>
<dbReference type="PATRIC" id="fig|271.14.peg.2301"/>
<dbReference type="PANTHER" id="PTHR43377:SF2">
    <property type="entry name" value="BINDING ROSSMANN FOLD OXIDOREDUCTASE, PUTATIVE (AFU_ORTHOLOGUE AFUA_4G00560)-RELATED"/>
    <property type="match status" value="1"/>
</dbReference>
<protein>
    <submittedName>
        <fullName evidence="1">Uncharacterized protein</fullName>
    </submittedName>
</protein>
<dbReference type="Gene3D" id="3.30.360.10">
    <property type="entry name" value="Dihydrodipicolinate Reductase, domain 2"/>
    <property type="match status" value="1"/>
</dbReference>
<dbReference type="AlphaFoldDB" id="A0A0M9AGM3"/>
<dbReference type="Proteomes" id="UP000037685">
    <property type="component" value="Unassembled WGS sequence"/>
</dbReference>
<dbReference type="EMBL" id="LHCI01000106">
    <property type="protein sequence ID" value="KOX91028.1"/>
    <property type="molecule type" value="Genomic_DNA"/>
</dbReference>
<gene>
    <name evidence="1" type="ORF">BVI061214_02231</name>
</gene>
<evidence type="ECO:0000313" key="2">
    <source>
        <dbReference type="Proteomes" id="UP000037685"/>
    </source>
</evidence>
<evidence type="ECO:0000313" key="1">
    <source>
        <dbReference type="EMBL" id="KOX91028.1"/>
    </source>
</evidence>
<proteinExistence type="predicted"/>